<dbReference type="InterPro" id="IPR042099">
    <property type="entry name" value="ANL_N_sf"/>
</dbReference>
<dbReference type="GO" id="GO:0016874">
    <property type="term" value="F:ligase activity"/>
    <property type="evidence" value="ECO:0007669"/>
    <property type="project" value="UniProtKB-KW"/>
</dbReference>
<proteinExistence type="predicted"/>
<dbReference type="PANTHER" id="PTHR43767:SF7">
    <property type="entry name" value="MEDIUM_LONG-CHAIN-FATTY-ACID--COA LIGASE FADD8"/>
    <property type="match status" value="1"/>
</dbReference>
<dbReference type="AlphaFoldDB" id="A0A840P6Y4"/>
<dbReference type="EC" id="6.2.1.-" evidence="2"/>
<dbReference type="InterPro" id="IPR045851">
    <property type="entry name" value="AMP-bd_C_sf"/>
</dbReference>
<dbReference type="Proteomes" id="UP000578449">
    <property type="component" value="Unassembled WGS sequence"/>
</dbReference>
<evidence type="ECO:0000313" key="3">
    <source>
        <dbReference type="Proteomes" id="UP000578449"/>
    </source>
</evidence>
<name>A0A840P6Y4_9ACTN</name>
<dbReference type="SUPFAM" id="SSF56801">
    <property type="entry name" value="Acetyl-CoA synthetase-like"/>
    <property type="match status" value="1"/>
</dbReference>
<keyword evidence="3" id="KW-1185">Reference proteome</keyword>
<evidence type="ECO:0000313" key="2">
    <source>
        <dbReference type="EMBL" id="MBB5133621.1"/>
    </source>
</evidence>
<dbReference type="InterPro" id="IPR000873">
    <property type="entry name" value="AMP-dep_synth/lig_dom"/>
</dbReference>
<sequence>MTGTKGSAETGFGGVGDIIVRSLRRHPERIAFARGDRLATYAEAAAAIGRAIGLFDELGLRPGDVVLQAAGNRPEQWYVQAACYLAGLRSAAAPVPCDPGALAELAGTLGARLVLLDEPERRAPPARPPARTWFCHDPAPGWRHFWGEAARPAPLECRAGPDDPVRVALTSGTTGPRKHVLLSGRALAAAGVLNLAEGGWPARARLLLAEPLGGGFGTMVVPALARGGTVILPEGGDGFEAGAFVEAARRHRPTLAYLMPPSLAALVADPRAAAVDWPGLELLAYSGAALPGPVLRAALGLFGPVLAQVYGQTECPKALAVLSPDEHAALPEAGDETLVGVPYAGMRAVLLAPDGTPCPPGASGELCVRGPAVMSGYLGDPEGTARASRDGWHHTGDVCRFDGRGRLHLIGRVEDALVRGGETVHPAEVERALAAHREVGRAGVLALPGAGVVALARAGGGLTAARLREIVADAALPVDRVGLVPDIPLAWIGRVDRRALRELASDVRTVAVR</sequence>
<dbReference type="PANTHER" id="PTHR43767">
    <property type="entry name" value="LONG-CHAIN-FATTY-ACID--COA LIGASE"/>
    <property type="match status" value="1"/>
</dbReference>
<keyword evidence="2" id="KW-0436">Ligase</keyword>
<dbReference type="RefSeq" id="WP_185050567.1">
    <property type="nucleotide sequence ID" value="NZ_BAABIX010000001.1"/>
</dbReference>
<gene>
    <name evidence="2" type="ORF">HNP84_003347</name>
</gene>
<comment type="caution">
    <text evidence="2">The sequence shown here is derived from an EMBL/GenBank/DDBJ whole genome shotgun (WGS) entry which is preliminary data.</text>
</comment>
<dbReference type="Pfam" id="PF00501">
    <property type="entry name" value="AMP-binding"/>
    <property type="match status" value="1"/>
</dbReference>
<organism evidence="2 3">
    <name type="scientific">Thermocatellispora tengchongensis</name>
    <dbReference type="NCBI Taxonomy" id="1073253"/>
    <lineage>
        <taxon>Bacteria</taxon>
        <taxon>Bacillati</taxon>
        <taxon>Actinomycetota</taxon>
        <taxon>Actinomycetes</taxon>
        <taxon>Streptosporangiales</taxon>
        <taxon>Streptosporangiaceae</taxon>
        <taxon>Thermocatellispora</taxon>
    </lineage>
</organism>
<reference evidence="2 3" key="1">
    <citation type="submission" date="2020-08" db="EMBL/GenBank/DDBJ databases">
        <title>Genomic Encyclopedia of Type Strains, Phase IV (KMG-IV): sequencing the most valuable type-strain genomes for metagenomic binning, comparative biology and taxonomic classification.</title>
        <authorList>
            <person name="Goeker M."/>
        </authorList>
    </citation>
    <scope>NUCLEOTIDE SEQUENCE [LARGE SCALE GENOMIC DNA]</scope>
    <source>
        <strain evidence="2 3">DSM 45615</strain>
    </source>
</reference>
<dbReference type="InterPro" id="IPR050237">
    <property type="entry name" value="ATP-dep_AMP-bd_enzyme"/>
</dbReference>
<dbReference type="EMBL" id="JACHGN010000006">
    <property type="protein sequence ID" value="MBB5133621.1"/>
    <property type="molecule type" value="Genomic_DNA"/>
</dbReference>
<evidence type="ECO:0000259" key="1">
    <source>
        <dbReference type="Pfam" id="PF00501"/>
    </source>
</evidence>
<feature type="domain" description="AMP-dependent synthetase/ligase" evidence="1">
    <location>
        <begin position="21"/>
        <end position="378"/>
    </location>
</feature>
<protein>
    <submittedName>
        <fullName evidence="2">Fatty-acyl-CoA synthase</fullName>
        <ecNumber evidence="2">6.2.1.-</ecNumber>
    </submittedName>
</protein>
<accession>A0A840P6Y4</accession>
<dbReference type="Gene3D" id="3.40.50.12780">
    <property type="entry name" value="N-terminal domain of ligase-like"/>
    <property type="match status" value="1"/>
</dbReference>
<dbReference type="Gene3D" id="3.30.300.30">
    <property type="match status" value="1"/>
</dbReference>